<keyword evidence="3" id="KW-1185">Reference proteome</keyword>
<keyword evidence="1" id="KW-0175">Coiled coil</keyword>
<feature type="coiled-coil region" evidence="1">
    <location>
        <begin position="186"/>
        <end position="237"/>
    </location>
</feature>
<sequence>MDHFHLEKSMDEMRVQLHAVRKERDQLQASAEMLSHSQEPVETVQELREHICQLEQSLKTLALEKDRTLASDEEKLVLERDQLRHRVHCFEDAEKRQDPSEVLKPECSVVENTTMEDEDCLLAGRIDELEQHAAVVAVDVGRLKLHLQEENERSAHLAEQLRKMVVENETNSRLKIAVESELALALAKKEELYQDLQDSVDNCIQAQGDLMTTQNVLKKTKKTVVELQQALEKKDVQLLCFKNESKSQVCLFLSLYYY</sequence>
<reference evidence="2" key="1">
    <citation type="submission" date="2025-08" db="UniProtKB">
        <authorList>
            <consortium name="Ensembl"/>
        </authorList>
    </citation>
    <scope>IDENTIFICATION</scope>
</reference>
<name>A0A8C4Q5G1_EPTBU</name>
<evidence type="ECO:0000313" key="3">
    <source>
        <dbReference type="Proteomes" id="UP000694388"/>
    </source>
</evidence>
<accession>A0A8C4Q5G1</accession>
<dbReference type="Proteomes" id="UP000694388">
    <property type="component" value="Unplaced"/>
</dbReference>
<evidence type="ECO:0000313" key="2">
    <source>
        <dbReference type="Ensembl" id="ENSEBUP00000010300.1"/>
    </source>
</evidence>
<organism evidence="2 3">
    <name type="scientific">Eptatretus burgeri</name>
    <name type="common">Inshore hagfish</name>
    <dbReference type="NCBI Taxonomy" id="7764"/>
    <lineage>
        <taxon>Eukaryota</taxon>
        <taxon>Metazoa</taxon>
        <taxon>Chordata</taxon>
        <taxon>Craniata</taxon>
        <taxon>Vertebrata</taxon>
        <taxon>Cyclostomata</taxon>
        <taxon>Myxini</taxon>
        <taxon>Myxiniformes</taxon>
        <taxon>Myxinidae</taxon>
        <taxon>Eptatretinae</taxon>
        <taxon>Eptatretus</taxon>
    </lineage>
</organism>
<dbReference type="AlphaFoldDB" id="A0A8C4Q5G1"/>
<dbReference type="Ensembl" id="ENSEBUT00000010844.1">
    <property type="protein sequence ID" value="ENSEBUP00000010300.1"/>
    <property type="gene ID" value="ENSEBUG00000006624.1"/>
</dbReference>
<protein>
    <submittedName>
        <fullName evidence="2">Uncharacterized protein</fullName>
    </submittedName>
</protein>
<evidence type="ECO:0000256" key="1">
    <source>
        <dbReference type="SAM" id="Coils"/>
    </source>
</evidence>
<reference evidence="2" key="2">
    <citation type="submission" date="2025-09" db="UniProtKB">
        <authorList>
            <consortium name="Ensembl"/>
        </authorList>
    </citation>
    <scope>IDENTIFICATION</scope>
</reference>
<proteinExistence type="predicted"/>